<dbReference type="Gene3D" id="3.20.20.140">
    <property type="entry name" value="Metal-dependent hydrolases"/>
    <property type="match status" value="1"/>
</dbReference>
<evidence type="ECO:0000256" key="2">
    <source>
        <dbReference type="ARBA" id="ARBA00022723"/>
    </source>
</evidence>
<evidence type="ECO:0000256" key="4">
    <source>
        <dbReference type="PIRSR" id="PIRSR005902-1"/>
    </source>
</evidence>
<dbReference type="Proteomes" id="UP000628710">
    <property type="component" value="Unassembled WGS sequence"/>
</dbReference>
<evidence type="ECO:0000256" key="3">
    <source>
        <dbReference type="ARBA" id="ARBA00022801"/>
    </source>
</evidence>
<comment type="caution">
    <text evidence="5">The sequence shown here is derived from an EMBL/GenBank/DDBJ whole genome shotgun (WGS) entry which is preliminary data.</text>
</comment>
<reference evidence="5" key="1">
    <citation type="submission" date="2020-12" db="EMBL/GenBank/DDBJ databases">
        <title>Marinomonas arctica sp. nov., a psychrotolerant bacterium isolated from the Arctic.</title>
        <authorList>
            <person name="Zhang Y."/>
        </authorList>
    </citation>
    <scope>NUCLEOTIDE SEQUENCE</scope>
    <source>
        <strain evidence="5">C1424</strain>
    </source>
</reference>
<proteinExistence type="inferred from homology"/>
<dbReference type="Pfam" id="PF01026">
    <property type="entry name" value="TatD_DNase"/>
    <property type="match status" value="1"/>
</dbReference>
<dbReference type="PIRSF" id="PIRSF005902">
    <property type="entry name" value="DNase_TatD"/>
    <property type="match status" value="1"/>
</dbReference>
<dbReference type="GO" id="GO:0005829">
    <property type="term" value="C:cytosol"/>
    <property type="evidence" value="ECO:0007669"/>
    <property type="project" value="TreeGrafter"/>
</dbReference>
<dbReference type="GO" id="GO:0046872">
    <property type="term" value="F:metal ion binding"/>
    <property type="evidence" value="ECO:0007669"/>
    <property type="project" value="UniProtKB-KW"/>
</dbReference>
<feature type="binding site" evidence="4">
    <location>
        <position position="152"/>
    </location>
    <ligand>
        <name>a divalent metal cation</name>
        <dbReference type="ChEBI" id="CHEBI:60240"/>
        <label>2</label>
    </ligand>
</feature>
<dbReference type="PANTHER" id="PTHR46124:SF3">
    <property type="entry name" value="HYDROLASE"/>
    <property type="match status" value="1"/>
</dbReference>
<dbReference type="RefSeq" id="WP_199468739.1">
    <property type="nucleotide sequence ID" value="NZ_JAEMNX010000012.1"/>
</dbReference>
<dbReference type="SUPFAM" id="SSF51556">
    <property type="entry name" value="Metallo-dependent hydrolases"/>
    <property type="match status" value="1"/>
</dbReference>
<organism evidence="5 6">
    <name type="scientific">Marinomonas transparens</name>
    <dbReference type="NCBI Taxonomy" id="2795388"/>
    <lineage>
        <taxon>Bacteria</taxon>
        <taxon>Pseudomonadati</taxon>
        <taxon>Pseudomonadota</taxon>
        <taxon>Gammaproteobacteria</taxon>
        <taxon>Oceanospirillales</taxon>
        <taxon>Oceanospirillaceae</taxon>
        <taxon>Marinomonas</taxon>
    </lineage>
</organism>
<dbReference type="GO" id="GO:0016788">
    <property type="term" value="F:hydrolase activity, acting on ester bonds"/>
    <property type="evidence" value="ECO:0007669"/>
    <property type="project" value="InterPro"/>
</dbReference>
<dbReference type="InterPro" id="IPR032466">
    <property type="entry name" value="Metal_Hydrolase"/>
</dbReference>
<feature type="binding site" evidence="4">
    <location>
        <position position="8"/>
    </location>
    <ligand>
        <name>a divalent metal cation</name>
        <dbReference type="ChEBI" id="CHEBI:60240"/>
        <label>1</label>
    </ligand>
</feature>
<dbReference type="InterPro" id="IPR001130">
    <property type="entry name" value="TatD-like"/>
</dbReference>
<dbReference type="PANTHER" id="PTHR46124">
    <property type="entry name" value="D-AMINOACYL-TRNA DEACYLASE"/>
    <property type="match status" value="1"/>
</dbReference>
<evidence type="ECO:0000256" key="1">
    <source>
        <dbReference type="ARBA" id="ARBA00009275"/>
    </source>
</evidence>
<dbReference type="PROSITE" id="PS01137">
    <property type="entry name" value="TATD_1"/>
    <property type="match status" value="1"/>
</dbReference>
<gene>
    <name evidence="5" type="ORF">I8J31_11660</name>
</gene>
<comment type="similarity">
    <text evidence="1">Belongs to the metallo-dependent hydrolases superfamily. TatD-type hydrolase family.</text>
</comment>
<feature type="binding site" evidence="4">
    <location>
        <position position="6"/>
    </location>
    <ligand>
        <name>a divalent metal cation</name>
        <dbReference type="ChEBI" id="CHEBI:60240"/>
        <label>1</label>
    </ligand>
</feature>
<evidence type="ECO:0000313" key="6">
    <source>
        <dbReference type="Proteomes" id="UP000628710"/>
    </source>
</evidence>
<keyword evidence="6" id="KW-1185">Reference proteome</keyword>
<keyword evidence="3 5" id="KW-0378">Hydrolase</keyword>
<dbReference type="EMBL" id="JAEMNX010000012">
    <property type="protein sequence ID" value="MBJ7538329.1"/>
    <property type="molecule type" value="Genomic_DNA"/>
</dbReference>
<dbReference type="CDD" id="cd01310">
    <property type="entry name" value="TatD_DNAse"/>
    <property type="match status" value="1"/>
</dbReference>
<accession>A0A934MWM6</accession>
<name>A0A934MWM6_9GAMM</name>
<protein>
    <submittedName>
        <fullName evidence="5">TatD family hydrolase</fullName>
    </submittedName>
</protein>
<feature type="binding site" evidence="4">
    <location>
        <position position="128"/>
    </location>
    <ligand>
        <name>a divalent metal cation</name>
        <dbReference type="ChEBI" id="CHEBI:60240"/>
        <label>2</label>
    </ligand>
</feature>
<sequence length="259" mass="29269">MFIDSHCHFDFELFDDQRDSLMSRCLAAGVAGFLVPATTRNRWQKLQNLTSEYSHWRAAYGLHPYFLSGSYLSDIELLGDQCEKAHAIGVGEIGLDNWPGAVDMELQMAFFTRQLYVAKALELPVILHARKSYDLVLKCLRETGFFHGGTVHAFNGSLEQAQRFLDFGFVLGIGGTITYPRAKKAHRVLKALGDADFVLETDSPDMPLHAYQGQVNTPLSILIIAQHIATIREDNIEKIRALTYANLLRIFPKWYEDSL</sequence>
<feature type="binding site" evidence="4">
    <location>
        <position position="92"/>
    </location>
    <ligand>
        <name>a divalent metal cation</name>
        <dbReference type="ChEBI" id="CHEBI:60240"/>
        <label>1</label>
    </ligand>
</feature>
<dbReference type="AlphaFoldDB" id="A0A934MWM6"/>
<dbReference type="FunFam" id="3.20.20.140:FF:000005">
    <property type="entry name" value="TatD family hydrolase"/>
    <property type="match status" value="1"/>
</dbReference>
<keyword evidence="2 4" id="KW-0479">Metal-binding</keyword>
<feature type="binding site" evidence="4">
    <location>
        <position position="202"/>
    </location>
    <ligand>
        <name>a divalent metal cation</name>
        <dbReference type="ChEBI" id="CHEBI:60240"/>
        <label>1</label>
    </ligand>
</feature>
<evidence type="ECO:0000313" key="5">
    <source>
        <dbReference type="EMBL" id="MBJ7538329.1"/>
    </source>
</evidence>
<dbReference type="InterPro" id="IPR018228">
    <property type="entry name" value="DNase_TatD-rel_CS"/>
</dbReference>